<reference evidence="1" key="1">
    <citation type="submission" date="2019-10" db="EMBL/GenBank/DDBJ databases">
        <authorList>
            <consortium name="DOE Joint Genome Institute"/>
            <person name="Kuo A."/>
            <person name="Miyauchi S."/>
            <person name="Kiss E."/>
            <person name="Drula E."/>
            <person name="Kohler A."/>
            <person name="Sanchez-Garcia M."/>
            <person name="Andreopoulos B."/>
            <person name="Barry K.W."/>
            <person name="Bonito G."/>
            <person name="Buee M."/>
            <person name="Carver A."/>
            <person name="Chen C."/>
            <person name="Cichocki N."/>
            <person name="Clum A."/>
            <person name="Culley D."/>
            <person name="Crous P.W."/>
            <person name="Fauchery L."/>
            <person name="Girlanda M."/>
            <person name="Hayes R."/>
            <person name="Keri Z."/>
            <person name="Labutti K."/>
            <person name="Lipzen A."/>
            <person name="Lombard V."/>
            <person name="Magnuson J."/>
            <person name="Maillard F."/>
            <person name="Morin E."/>
            <person name="Murat C."/>
            <person name="Nolan M."/>
            <person name="Ohm R."/>
            <person name="Pangilinan J."/>
            <person name="Pereira M."/>
            <person name="Perotto S."/>
            <person name="Peter M."/>
            <person name="Riley R."/>
            <person name="Sitrit Y."/>
            <person name="Stielow B."/>
            <person name="Szollosi G."/>
            <person name="Zifcakova L."/>
            <person name="Stursova M."/>
            <person name="Spatafora J.W."/>
            <person name="Tedersoo L."/>
            <person name="Vaario L.-M."/>
            <person name="Yamada A."/>
            <person name="Yan M."/>
            <person name="Wang P."/>
            <person name="Xu J."/>
            <person name="Bruns T."/>
            <person name="Baldrian P."/>
            <person name="Vilgalys R."/>
            <person name="Henrissat B."/>
            <person name="Grigoriev I.V."/>
            <person name="Hibbett D."/>
            <person name="Nagy L.G."/>
            <person name="Martin F.M."/>
        </authorList>
    </citation>
    <scope>NUCLEOTIDE SEQUENCE</scope>
    <source>
        <strain evidence="1">P2</strain>
    </source>
</reference>
<accession>A0ACB6Z5P8</accession>
<comment type="caution">
    <text evidence="1">The sequence shown here is derived from an EMBL/GenBank/DDBJ whole genome shotgun (WGS) entry which is preliminary data.</text>
</comment>
<evidence type="ECO:0000313" key="2">
    <source>
        <dbReference type="Proteomes" id="UP000886501"/>
    </source>
</evidence>
<dbReference type="Proteomes" id="UP000886501">
    <property type="component" value="Unassembled WGS sequence"/>
</dbReference>
<gene>
    <name evidence="1" type="ORF">BDM02DRAFT_3121491</name>
</gene>
<dbReference type="EMBL" id="MU118124">
    <property type="protein sequence ID" value="KAF9644688.1"/>
    <property type="molecule type" value="Genomic_DNA"/>
</dbReference>
<name>A0ACB6Z5P8_THEGA</name>
<protein>
    <submittedName>
        <fullName evidence="1">Uncharacterized protein</fullName>
    </submittedName>
</protein>
<evidence type="ECO:0000313" key="1">
    <source>
        <dbReference type="EMBL" id="KAF9644688.1"/>
    </source>
</evidence>
<organism evidence="1 2">
    <name type="scientific">Thelephora ganbajun</name>
    <name type="common">Ganba fungus</name>
    <dbReference type="NCBI Taxonomy" id="370292"/>
    <lineage>
        <taxon>Eukaryota</taxon>
        <taxon>Fungi</taxon>
        <taxon>Dikarya</taxon>
        <taxon>Basidiomycota</taxon>
        <taxon>Agaricomycotina</taxon>
        <taxon>Agaricomycetes</taxon>
        <taxon>Thelephorales</taxon>
        <taxon>Thelephoraceae</taxon>
        <taxon>Thelephora</taxon>
    </lineage>
</organism>
<sequence length="740" mass="82332">MPLSPPQITAANEVINILCSAPAGPRAKRKLGEMFMDLVDKDDLPEYYEVIQDPKCLNGVLADLKANRFKDAQAVYDDLNLIFLNALHYNREDSQIAKDANTLKGILEAEWARRQVLPPPSHQTSVNQRRASSEVDIDGGMSESEPTNETSRVPQSDEIVKQLEKSVPRWEGFGPGGWSTAIQLADALPIVEQLRDYKDTIGTRLSTILDTVPDMDSKLNFPQVRPLSLKLIETRLRAGEYENPQKFDREVHELFLKARRFHEAGSDVYGGVLILQRFYQALTSPNPPSGPPYKTATNWASLPAGPGTARPLNAAEGEASRAVTTFRVSTKDRKFVEEVEYRGWKIRVADWLHLCNPDDPSKPIIGQVFKCYQLEEPARMGQLGVTVCWYYRPEQTIHPPHRQFWEGEVFKTSHFADHPLDDIIEKIACQFTARHIRGRPRPPVWYPGFPLYVCDSRYNDRERIFVKIKNWNSCVPEEVRKSADFMPIYSFEAPVFPRRYPSPFLTGGRGTGGLGESVEKAEGDKHEGGGIGRKRPRKGAAGANTVTQTDYAGPSRGVYVGPPTPATGAASTSLLNIPLTATTSTAAGSTPVYQYQSSLTSQPQRTLSSQGGKANEDRSILAAIGGLSVVGSQNVILEKLPPETAKHFDRDPQTNEVLWFASPPVDVAPPVQKPRHSFAYLNHLAKKRKLEREKDEDEDAREGEDSGMNLDTEEPSDGSAVARPKMSIDEAWQQAVAQFS</sequence>
<reference evidence="1" key="2">
    <citation type="journal article" date="2020" name="Nat. Commun.">
        <title>Large-scale genome sequencing of mycorrhizal fungi provides insights into the early evolution of symbiotic traits.</title>
        <authorList>
            <person name="Miyauchi S."/>
            <person name="Kiss E."/>
            <person name="Kuo A."/>
            <person name="Drula E."/>
            <person name="Kohler A."/>
            <person name="Sanchez-Garcia M."/>
            <person name="Morin E."/>
            <person name="Andreopoulos B."/>
            <person name="Barry K.W."/>
            <person name="Bonito G."/>
            <person name="Buee M."/>
            <person name="Carver A."/>
            <person name="Chen C."/>
            <person name="Cichocki N."/>
            <person name="Clum A."/>
            <person name="Culley D."/>
            <person name="Crous P.W."/>
            <person name="Fauchery L."/>
            <person name="Girlanda M."/>
            <person name="Hayes R.D."/>
            <person name="Keri Z."/>
            <person name="LaButti K."/>
            <person name="Lipzen A."/>
            <person name="Lombard V."/>
            <person name="Magnuson J."/>
            <person name="Maillard F."/>
            <person name="Murat C."/>
            <person name="Nolan M."/>
            <person name="Ohm R.A."/>
            <person name="Pangilinan J."/>
            <person name="Pereira M.F."/>
            <person name="Perotto S."/>
            <person name="Peter M."/>
            <person name="Pfister S."/>
            <person name="Riley R."/>
            <person name="Sitrit Y."/>
            <person name="Stielow J.B."/>
            <person name="Szollosi G."/>
            <person name="Zifcakova L."/>
            <person name="Stursova M."/>
            <person name="Spatafora J.W."/>
            <person name="Tedersoo L."/>
            <person name="Vaario L.M."/>
            <person name="Yamada A."/>
            <person name="Yan M."/>
            <person name="Wang P."/>
            <person name="Xu J."/>
            <person name="Bruns T."/>
            <person name="Baldrian P."/>
            <person name="Vilgalys R."/>
            <person name="Dunand C."/>
            <person name="Henrissat B."/>
            <person name="Grigoriev I.V."/>
            <person name="Hibbett D."/>
            <person name="Nagy L.G."/>
            <person name="Martin F.M."/>
        </authorList>
    </citation>
    <scope>NUCLEOTIDE SEQUENCE</scope>
    <source>
        <strain evidence="1">P2</strain>
    </source>
</reference>
<proteinExistence type="predicted"/>
<keyword evidence="2" id="KW-1185">Reference proteome</keyword>